<dbReference type="PROSITE" id="PS50862">
    <property type="entry name" value="AA_TRNA_LIGASE_II"/>
    <property type="match status" value="1"/>
</dbReference>
<evidence type="ECO:0000313" key="13">
    <source>
        <dbReference type="EMBL" id="CAE0540600.1"/>
    </source>
</evidence>
<keyword evidence="6" id="KW-0862">Zinc</keyword>
<proteinExistence type="inferred from homology"/>
<evidence type="ECO:0000256" key="11">
    <source>
        <dbReference type="ARBA" id="ARBA00049515"/>
    </source>
</evidence>
<dbReference type="InterPro" id="IPR002320">
    <property type="entry name" value="Thr-tRNA-ligase_IIa"/>
</dbReference>
<protein>
    <recommendedName>
        <fullName evidence="2">threonine--tRNA ligase</fullName>
        <ecNumber evidence="2">6.1.1.3</ecNumber>
    </recommendedName>
    <alternativeName>
        <fullName evidence="10">Threonyl-tRNA synthetase</fullName>
    </alternativeName>
</protein>
<comment type="similarity">
    <text evidence="1">Belongs to the class-II aminoacyl-tRNA synthetase family.</text>
</comment>
<dbReference type="SUPFAM" id="SSF55681">
    <property type="entry name" value="Class II aaRS and biotin synthetases"/>
    <property type="match status" value="1"/>
</dbReference>
<comment type="catalytic activity">
    <reaction evidence="11">
        <text>tRNA(Thr) + L-threonine + ATP = L-threonyl-tRNA(Thr) + AMP + diphosphate + H(+)</text>
        <dbReference type="Rhea" id="RHEA:24624"/>
        <dbReference type="Rhea" id="RHEA-COMP:9670"/>
        <dbReference type="Rhea" id="RHEA-COMP:9704"/>
        <dbReference type="ChEBI" id="CHEBI:15378"/>
        <dbReference type="ChEBI" id="CHEBI:30616"/>
        <dbReference type="ChEBI" id="CHEBI:33019"/>
        <dbReference type="ChEBI" id="CHEBI:57926"/>
        <dbReference type="ChEBI" id="CHEBI:78442"/>
        <dbReference type="ChEBI" id="CHEBI:78534"/>
        <dbReference type="ChEBI" id="CHEBI:456215"/>
        <dbReference type="EC" id="6.1.1.3"/>
    </reaction>
</comment>
<evidence type="ECO:0000256" key="9">
    <source>
        <dbReference type="ARBA" id="ARBA00023146"/>
    </source>
</evidence>
<dbReference type="Pfam" id="PF00587">
    <property type="entry name" value="tRNA-synt_2b"/>
    <property type="match status" value="1"/>
</dbReference>
<dbReference type="PRINTS" id="PR01047">
    <property type="entry name" value="TRNASYNTHTHR"/>
</dbReference>
<evidence type="ECO:0000256" key="6">
    <source>
        <dbReference type="ARBA" id="ARBA00022833"/>
    </source>
</evidence>
<organism evidence="13">
    <name type="scientific">Emiliania huxleyi</name>
    <name type="common">Coccolithophore</name>
    <name type="synonym">Pontosphaera huxleyi</name>
    <dbReference type="NCBI Taxonomy" id="2903"/>
    <lineage>
        <taxon>Eukaryota</taxon>
        <taxon>Haptista</taxon>
        <taxon>Haptophyta</taxon>
        <taxon>Prymnesiophyceae</taxon>
        <taxon>Isochrysidales</taxon>
        <taxon>Noelaerhabdaceae</taxon>
        <taxon>Emiliania</taxon>
    </lineage>
</organism>
<keyword evidence="8" id="KW-0648">Protein biosynthesis</keyword>
<keyword evidence="3" id="KW-0436">Ligase</keyword>
<evidence type="ECO:0000256" key="5">
    <source>
        <dbReference type="ARBA" id="ARBA00022741"/>
    </source>
</evidence>
<dbReference type="PANTHER" id="PTHR11451">
    <property type="entry name" value="THREONINE-TRNA LIGASE"/>
    <property type="match status" value="1"/>
</dbReference>
<keyword evidence="7" id="KW-0067">ATP-binding</keyword>
<evidence type="ECO:0000256" key="10">
    <source>
        <dbReference type="ARBA" id="ARBA00031900"/>
    </source>
</evidence>
<dbReference type="InterPro" id="IPR045864">
    <property type="entry name" value="aa-tRNA-synth_II/BPL/LPL"/>
</dbReference>
<dbReference type="EC" id="6.1.1.3" evidence="2"/>
<dbReference type="GO" id="GO:0005739">
    <property type="term" value="C:mitochondrion"/>
    <property type="evidence" value="ECO:0007669"/>
    <property type="project" value="TreeGrafter"/>
</dbReference>
<dbReference type="Gene3D" id="3.30.930.10">
    <property type="entry name" value="Bira Bifunctional Protein, Domain 2"/>
    <property type="match status" value="1"/>
</dbReference>
<evidence type="ECO:0000256" key="2">
    <source>
        <dbReference type="ARBA" id="ARBA00013163"/>
    </source>
</evidence>
<dbReference type="FunFam" id="3.30.930.10:FF:000002">
    <property type="entry name" value="Threonine--tRNA ligase"/>
    <property type="match status" value="1"/>
</dbReference>
<dbReference type="Pfam" id="PF03129">
    <property type="entry name" value="HGTP_anticodon"/>
    <property type="match status" value="1"/>
</dbReference>
<dbReference type="GO" id="GO:0004829">
    <property type="term" value="F:threonine-tRNA ligase activity"/>
    <property type="evidence" value="ECO:0007669"/>
    <property type="project" value="UniProtKB-EC"/>
</dbReference>
<sequence length="361" mass="40441">MRNERWKEGYQEVMSPQMLNAKIFDMSGHLAHYADDMFLWEHDGGQRVGLKPMSCPCHCIMFGRKAYSYRELPIRLSEFGVVHRNECRGSLSGLRRVVRFCQDDAHIFCSEEQVAAEVLGVLKLQRRVYEKLGLKASFELASRPAKALGDGNDGLWLLAERALRAALHEFAGDEWSLDEGGGAFYGPKIDCKVEASGRWLQCASVQLDFQMPRRFGLQYVDAGGQRRAPVLIHRAVLGSIERMMAVLAERCQGRWPFWLSPRQVLIVPVHAGDEGQRAAVAKAHAALRNDGFAVELDLSDADLRYKIKESQQRCFNYVAVIGSREAAAGAVSLRALGEKRSRNVPLAELRALFAQMASLDC</sequence>
<accession>A0A7S3W768</accession>
<evidence type="ECO:0000256" key="3">
    <source>
        <dbReference type="ARBA" id="ARBA00022598"/>
    </source>
</evidence>
<name>A0A7S3W768_EMIHU</name>
<evidence type="ECO:0000256" key="1">
    <source>
        <dbReference type="ARBA" id="ARBA00008226"/>
    </source>
</evidence>
<evidence type="ECO:0000256" key="8">
    <source>
        <dbReference type="ARBA" id="ARBA00022917"/>
    </source>
</evidence>
<evidence type="ECO:0000259" key="12">
    <source>
        <dbReference type="PROSITE" id="PS50862"/>
    </source>
</evidence>
<dbReference type="Gene3D" id="3.40.50.800">
    <property type="entry name" value="Anticodon-binding domain"/>
    <property type="match status" value="1"/>
</dbReference>
<feature type="domain" description="Aminoacyl-transfer RNA synthetases class-II family profile" evidence="12">
    <location>
        <begin position="1"/>
        <end position="256"/>
    </location>
</feature>
<dbReference type="PANTHER" id="PTHR11451:SF44">
    <property type="entry name" value="THREONINE--TRNA LIGASE, CHLOROPLASTIC_MITOCHONDRIAL 2"/>
    <property type="match status" value="1"/>
</dbReference>
<evidence type="ECO:0000256" key="4">
    <source>
        <dbReference type="ARBA" id="ARBA00022723"/>
    </source>
</evidence>
<dbReference type="GO" id="GO:0005524">
    <property type="term" value="F:ATP binding"/>
    <property type="evidence" value="ECO:0007669"/>
    <property type="project" value="UniProtKB-KW"/>
</dbReference>
<dbReference type="GO" id="GO:0006435">
    <property type="term" value="P:threonyl-tRNA aminoacylation"/>
    <property type="evidence" value="ECO:0007669"/>
    <property type="project" value="InterPro"/>
</dbReference>
<gene>
    <name evidence="13" type="ORF">EHUX00137_LOCUS11727</name>
</gene>
<dbReference type="AlphaFoldDB" id="A0A7S3W768"/>
<keyword evidence="9" id="KW-0030">Aminoacyl-tRNA synthetase</keyword>
<dbReference type="GO" id="GO:0046872">
    <property type="term" value="F:metal ion binding"/>
    <property type="evidence" value="ECO:0007669"/>
    <property type="project" value="UniProtKB-KW"/>
</dbReference>
<dbReference type="InterPro" id="IPR036621">
    <property type="entry name" value="Anticodon-bd_dom_sf"/>
</dbReference>
<keyword evidence="4" id="KW-0479">Metal-binding</keyword>
<keyword evidence="5" id="KW-0547">Nucleotide-binding</keyword>
<dbReference type="InterPro" id="IPR004154">
    <property type="entry name" value="Anticodon-bd"/>
</dbReference>
<evidence type="ECO:0000256" key="7">
    <source>
        <dbReference type="ARBA" id="ARBA00022840"/>
    </source>
</evidence>
<dbReference type="InterPro" id="IPR006195">
    <property type="entry name" value="aa-tRNA-synth_II"/>
</dbReference>
<reference evidence="13" key="1">
    <citation type="submission" date="2021-01" db="EMBL/GenBank/DDBJ databases">
        <authorList>
            <person name="Corre E."/>
            <person name="Pelletier E."/>
            <person name="Niang G."/>
            <person name="Scheremetjew M."/>
            <person name="Finn R."/>
            <person name="Kale V."/>
            <person name="Holt S."/>
            <person name="Cochrane G."/>
            <person name="Meng A."/>
            <person name="Brown T."/>
            <person name="Cohen L."/>
        </authorList>
    </citation>
    <scope>NUCLEOTIDE SEQUENCE</scope>
    <source>
        <strain evidence="13">379</strain>
    </source>
</reference>
<dbReference type="SUPFAM" id="SSF52954">
    <property type="entry name" value="Class II aaRS ABD-related"/>
    <property type="match status" value="1"/>
</dbReference>
<dbReference type="EMBL" id="HBIR01015765">
    <property type="protein sequence ID" value="CAE0540600.1"/>
    <property type="molecule type" value="Transcribed_RNA"/>
</dbReference>
<dbReference type="InterPro" id="IPR002314">
    <property type="entry name" value="aa-tRNA-synt_IIb"/>
</dbReference>